<proteinExistence type="predicted"/>
<dbReference type="PANTHER" id="PTHR10424">
    <property type="entry name" value="VIRAL ENVELOPE PROTEIN"/>
    <property type="match status" value="1"/>
</dbReference>
<dbReference type="Gene3D" id="3.90.310.10">
    <property type="entry name" value="ENV polyprotein, receptor-binding domain"/>
    <property type="match status" value="1"/>
</dbReference>
<dbReference type="InterPro" id="IPR008981">
    <property type="entry name" value="FMuLV_rcpt-bd"/>
</dbReference>
<evidence type="ECO:0000256" key="1">
    <source>
        <dbReference type="SAM" id="Coils"/>
    </source>
</evidence>
<dbReference type="Gene3D" id="1.10.287.210">
    <property type="match status" value="1"/>
</dbReference>
<protein>
    <recommendedName>
        <fullName evidence="6">Envelope glycoprotein</fullName>
    </recommendedName>
</protein>
<accession>A0A8C7AD49</accession>
<dbReference type="CDD" id="cd09851">
    <property type="entry name" value="HTLV-1-like_HR1-HR2"/>
    <property type="match status" value="1"/>
</dbReference>
<evidence type="ECO:0000313" key="5">
    <source>
        <dbReference type="Proteomes" id="UP000694425"/>
    </source>
</evidence>
<dbReference type="PANTHER" id="PTHR10424:SF72">
    <property type="entry name" value="BC035947 PROTEIN-RELATED"/>
    <property type="match status" value="1"/>
</dbReference>
<feature type="region of interest" description="Disordered" evidence="2">
    <location>
        <begin position="56"/>
        <end position="89"/>
    </location>
</feature>
<name>A0A8C7AD49_NEOVI</name>
<sequence>MNQWCHPLEIAFTESGKKQLNWVKGYTWGLRIYKERYDDGLTFTIKLSIETPRAAIGPNPVLASPPQRPPQRLRSTPRPTPLLTSPTPTAIQTKKTPEILGTGDRLINLVRGAYQALNLSSPERANNCWLCLNPSPPYYEGIALSANYTNSTVPSAICYGQDHSLTLSQVSGAGLCIGTPPHNVKKTLCNSTHKIWAGSYYLIPPNGTYWACSTGLTPCVSAAALNQTTDYCVLVQLWPRITYHSDELVLSYHEWSDLRRVRREPVTLITLATLLGVRGIAAGVGTGATALVRTDQYLLLHHAMNEDLRALEQSVRALKESLTSLSEVVLQNRRGLDLLFLKEGGLCAALREECCFFADQTGVVTETLDKLKERLDKRKRDFESQQSWYEGVWNRSSWFTSLITSLIGPIMLLMLILTFGPCIINRLTQFIKDRLSLVQTMLLTQQYHAIGQQETGP</sequence>
<keyword evidence="3" id="KW-1133">Transmembrane helix</keyword>
<keyword evidence="1" id="KW-0175">Coiled coil</keyword>
<keyword evidence="3" id="KW-0812">Transmembrane</keyword>
<dbReference type="Proteomes" id="UP000694425">
    <property type="component" value="Unplaced"/>
</dbReference>
<keyword evidence="5" id="KW-1185">Reference proteome</keyword>
<dbReference type="SUPFAM" id="SSF58069">
    <property type="entry name" value="Virus ectodomain"/>
    <property type="match status" value="1"/>
</dbReference>
<feature type="compositionally biased region" description="Low complexity" evidence="2">
    <location>
        <begin position="70"/>
        <end position="89"/>
    </location>
</feature>
<evidence type="ECO:0008006" key="6">
    <source>
        <dbReference type="Google" id="ProtNLM"/>
    </source>
</evidence>
<evidence type="ECO:0000256" key="2">
    <source>
        <dbReference type="SAM" id="MobiDB-lite"/>
    </source>
</evidence>
<organism evidence="4 5">
    <name type="scientific">Neovison vison</name>
    <name type="common">American mink</name>
    <name type="synonym">Mustela vison</name>
    <dbReference type="NCBI Taxonomy" id="452646"/>
    <lineage>
        <taxon>Eukaryota</taxon>
        <taxon>Metazoa</taxon>
        <taxon>Chordata</taxon>
        <taxon>Craniata</taxon>
        <taxon>Vertebrata</taxon>
        <taxon>Euteleostomi</taxon>
        <taxon>Mammalia</taxon>
        <taxon>Eutheria</taxon>
        <taxon>Laurasiatheria</taxon>
        <taxon>Carnivora</taxon>
        <taxon>Caniformia</taxon>
        <taxon>Musteloidea</taxon>
        <taxon>Mustelidae</taxon>
        <taxon>Mustelinae</taxon>
        <taxon>Neogale</taxon>
    </lineage>
</organism>
<feature type="coiled-coil region" evidence="1">
    <location>
        <begin position="301"/>
        <end position="328"/>
    </location>
</feature>
<keyword evidence="3" id="KW-0472">Membrane</keyword>
<evidence type="ECO:0000256" key="3">
    <source>
        <dbReference type="SAM" id="Phobius"/>
    </source>
</evidence>
<feature type="transmembrane region" description="Helical" evidence="3">
    <location>
        <begin position="398"/>
        <end position="424"/>
    </location>
</feature>
<evidence type="ECO:0000313" key="4">
    <source>
        <dbReference type="Ensembl" id="ENSNVIP00000003675.1"/>
    </source>
</evidence>
<reference evidence="4" key="1">
    <citation type="submission" date="2025-08" db="UniProtKB">
        <authorList>
            <consortium name="Ensembl"/>
        </authorList>
    </citation>
    <scope>IDENTIFICATION</scope>
</reference>
<dbReference type="Pfam" id="PF00429">
    <property type="entry name" value="TLV_coat"/>
    <property type="match status" value="1"/>
</dbReference>
<dbReference type="SUPFAM" id="SSF49830">
    <property type="entry name" value="ENV polyprotein, receptor-binding domain"/>
    <property type="match status" value="1"/>
</dbReference>
<dbReference type="InterPro" id="IPR018154">
    <property type="entry name" value="TLV/ENV_coat_polyprotein"/>
</dbReference>
<reference evidence="4" key="2">
    <citation type="submission" date="2025-09" db="UniProtKB">
        <authorList>
            <consortium name="Ensembl"/>
        </authorList>
    </citation>
    <scope>IDENTIFICATION</scope>
</reference>
<dbReference type="Ensembl" id="ENSNVIT00000004309.1">
    <property type="protein sequence ID" value="ENSNVIP00000003675.1"/>
    <property type="gene ID" value="ENSNVIG00000002946.1"/>
</dbReference>
<dbReference type="GeneTree" id="ENSGT00690000102286"/>